<accession>A0A4D7AWS3</accession>
<proteinExistence type="predicted"/>
<keyword evidence="3" id="KW-1185">Reference proteome</keyword>
<dbReference type="PIRSF" id="PIRSF034285">
    <property type="entry name" value="UCP034285"/>
    <property type="match status" value="1"/>
</dbReference>
<feature type="compositionally biased region" description="Basic and acidic residues" evidence="1">
    <location>
        <begin position="235"/>
        <end position="247"/>
    </location>
</feature>
<gene>
    <name evidence="2" type="ORF">E8M01_03050</name>
</gene>
<evidence type="ECO:0000256" key="1">
    <source>
        <dbReference type="SAM" id="MobiDB-lite"/>
    </source>
</evidence>
<dbReference type="Proteomes" id="UP000298781">
    <property type="component" value="Chromosome"/>
</dbReference>
<evidence type="ECO:0000313" key="3">
    <source>
        <dbReference type="Proteomes" id="UP000298781"/>
    </source>
</evidence>
<dbReference type="KEGG" id="pstg:E8M01_03050"/>
<evidence type="ECO:0008006" key="4">
    <source>
        <dbReference type="Google" id="ProtNLM"/>
    </source>
</evidence>
<dbReference type="InterPro" id="IPR017026">
    <property type="entry name" value="ImuA"/>
</dbReference>
<sequence>MSAAPETVRALRLKLAALERPAAFGASDLFSFGLPAVDEPLGGGLERAAVHEVFARAPVDAAAAAGFALALALRAAGGGKIVWVRQDFADLEAGRLDASGLVEFGLDPGHLVLVRVRDAADVLRAGAEAVRCAALGAVLIEPWGDAKVLDLSASRRLSLTAAASRVTTLMVRIAAAPVASAASTRWSVGALASRPLEANAPGFPAFAISLLRHRAGVPPRQWRVEWDRDRSHFKDGTFQDGIGRDGNRPVAAPLPGRLAAVPAGRPVEAAQPFRRAG</sequence>
<dbReference type="AlphaFoldDB" id="A0A4D7AWS3"/>
<reference evidence="2 3" key="1">
    <citation type="submission" date="2019-04" db="EMBL/GenBank/DDBJ databases">
        <title>Phreatobacter aquaticus sp. nov.</title>
        <authorList>
            <person name="Choi A."/>
        </authorList>
    </citation>
    <scope>NUCLEOTIDE SEQUENCE [LARGE SCALE GENOMIC DNA]</scope>
    <source>
        <strain evidence="2 3">KCTC 52518</strain>
    </source>
</reference>
<protein>
    <recommendedName>
        <fullName evidence="4">Protein ImuA</fullName>
    </recommendedName>
</protein>
<dbReference type="SUPFAM" id="SSF52540">
    <property type="entry name" value="P-loop containing nucleoside triphosphate hydrolases"/>
    <property type="match status" value="1"/>
</dbReference>
<dbReference type="InterPro" id="IPR027417">
    <property type="entry name" value="P-loop_NTPase"/>
</dbReference>
<dbReference type="OrthoDB" id="7202530at2"/>
<name>A0A4D7AWS3_9HYPH</name>
<dbReference type="RefSeq" id="WP_136958757.1">
    <property type="nucleotide sequence ID" value="NZ_CP039690.1"/>
</dbReference>
<feature type="region of interest" description="Disordered" evidence="1">
    <location>
        <begin position="235"/>
        <end position="256"/>
    </location>
</feature>
<organism evidence="2 3">
    <name type="scientific">Phreatobacter stygius</name>
    <dbReference type="NCBI Taxonomy" id="1940610"/>
    <lineage>
        <taxon>Bacteria</taxon>
        <taxon>Pseudomonadati</taxon>
        <taxon>Pseudomonadota</taxon>
        <taxon>Alphaproteobacteria</taxon>
        <taxon>Hyphomicrobiales</taxon>
        <taxon>Phreatobacteraceae</taxon>
        <taxon>Phreatobacter</taxon>
    </lineage>
</organism>
<dbReference type="EMBL" id="CP039690">
    <property type="protein sequence ID" value="QCI63298.1"/>
    <property type="molecule type" value="Genomic_DNA"/>
</dbReference>
<evidence type="ECO:0000313" key="2">
    <source>
        <dbReference type="EMBL" id="QCI63298.1"/>
    </source>
</evidence>
<dbReference type="Gene3D" id="3.40.50.300">
    <property type="entry name" value="P-loop containing nucleotide triphosphate hydrolases"/>
    <property type="match status" value="1"/>
</dbReference>